<dbReference type="SMART" id="SM00228">
    <property type="entry name" value="PDZ"/>
    <property type="match status" value="1"/>
</dbReference>
<dbReference type="Pfam" id="PF00595">
    <property type="entry name" value="PDZ"/>
    <property type="match status" value="1"/>
</dbReference>
<feature type="compositionally biased region" description="Basic and acidic residues" evidence="2">
    <location>
        <begin position="355"/>
        <end position="364"/>
    </location>
</feature>
<dbReference type="SUPFAM" id="SSF50156">
    <property type="entry name" value="PDZ domain-like"/>
    <property type="match status" value="1"/>
</dbReference>
<feature type="compositionally biased region" description="Polar residues" evidence="2">
    <location>
        <begin position="418"/>
        <end position="434"/>
    </location>
</feature>
<dbReference type="InterPro" id="IPR051067">
    <property type="entry name" value="NHER"/>
</dbReference>
<protein>
    <recommendedName>
        <fullName evidence="3">PDZ domain-containing protein</fullName>
    </recommendedName>
</protein>
<feature type="compositionally biased region" description="Low complexity" evidence="2">
    <location>
        <begin position="400"/>
        <end position="417"/>
    </location>
</feature>
<evidence type="ECO:0000256" key="1">
    <source>
        <dbReference type="ARBA" id="ARBA00022737"/>
    </source>
</evidence>
<dbReference type="AlphaFoldDB" id="A0AAW0UMN4"/>
<keyword evidence="5" id="KW-1185">Reference proteome</keyword>
<feature type="compositionally biased region" description="Acidic residues" evidence="2">
    <location>
        <begin position="207"/>
        <end position="223"/>
    </location>
</feature>
<dbReference type="Proteomes" id="UP001487740">
    <property type="component" value="Unassembled WGS sequence"/>
</dbReference>
<evidence type="ECO:0000313" key="4">
    <source>
        <dbReference type="EMBL" id="KAK8400458.1"/>
    </source>
</evidence>
<dbReference type="PROSITE" id="PS50106">
    <property type="entry name" value="PDZ"/>
    <property type="match status" value="1"/>
</dbReference>
<feature type="domain" description="PDZ" evidence="3">
    <location>
        <begin position="25"/>
        <end position="95"/>
    </location>
</feature>
<organism evidence="4 5">
    <name type="scientific">Scylla paramamosain</name>
    <name type="common">Mud crab</name>
    <dbReference type="NCBI Taxonomy" id="85552"/>
    <lineage>
        <taxon>Eukaryota</taxon>
        <taxon>Metazoa</taxon>
        <taxon>Ecdysozoa</taxon>
        <taxon>Arthropoda</taxon>
        <taxon>Crustacea</taxon>
        <taxon>Multicrustacea</taxon>
        <taxon>Malacostraca</taxon>
        <taxon>Eumalacostraca</taxon>
        <taxon>Eucarida</taxon>
        <taxon>Decapoda</taxon>
        <taxon>Pleocyemata</taxon>
        <taxon>Brachyura</taxon>
        <taxon>Eubrachyura</taxon>
        <taxon>Portunoidea</taxon>
        <taxon>Portunidae</taxon>
        <taxon>Portuninae</taxon>
        <taxon>Scylla</taxon>
    </lineage>
</organism>
<dbReference type="GO" id="GO:0072659">
    <property type="term" value="P:protein localization to plasma membrane"/>
    <property type="evidence" value="ECO:0007669"/>
    <property type="project" value="TreeGrafter"/>
</dbReference>
<dbReference type="PANTHER" id="PTHR14191">
    <property type="entry name" value="PDZ DOMAIN CONTAINING PROTEIN"/>
    <property type="match status" value="1"/>
</dbReference>
<feature type="compositionally biased region" description="Polar residues" evidence="2">
    <location>
        <begin position="130"/>
        <end position="142"/>
    </location>
</feature>
<keyword evidence="1" id="KW-0677">Repeat</keyword>
<gene>
    <name evidence="4" type="ORF">O3P69_003249</name>
</gene>
<reference evidence="4 5" key="1">
    <citation type="submission" date="2023-03" db="EMBL/GenBank/DDBJ databases">
        <title>High-quality genome of Scylla paramamosain provides insights in environmental adaptation.</title>
        <authorList>
            <person name="Zhang L."/>
        </authorList>
    </citation>
    <scope>NUCLEOTIDE SEQUENCE [LARGE SCALE GENOMIC DNA]</scope>
    <source>
        <strain evidence="4">LZ_2023a</strain>
        <tissue evidence="4">Muscle</tissue>
    </source>
</reference>
<dbReference type="InterPro" id="IPR036034">
    <property type="entry name" value="PDZ_sf"/>
</dbReference>
<feature type="compositionally biased region" description="Acidic residues" evidence="2">
    <location>
        <begin position="284"/>
        <end position="327"/>
    </location>
</feature>
<dbReference type="GO" id="GO:0043495">
    <property type="term" value="F:protein-membrane adaptor activity"/>
    <property type="evidence" value="ECO:0007669"/>
    <property type="project" value="TreeGrafter"/>
</dbReference>
<name>A0AAW0UMN4_SCYPA</name>
<dbReference type="InterPro" id="IPR001478">
    <property type="entry name" value="PDZ"/>
</dbReference>
<sequence>MSSLPSDAPAPRLCIIVKWPYFEGYGFNLHAEKSKPGQYIGKVDENSPAEKAGLMEDDRIIEVNGVNIANENHKQVVQRIKAVPNETRLLVVDPAADRYYKSRNIVVRGSQDNVITRSSALEEKAPPTPETQTLSPPTSVSNGHHEEIDNRSVSSAASSSAASEASTQPQHAAALAEADKDSTVEEVASNETMEKEKSRSPSPQPAEEAENPSEEILIPEEDAASLSGSDKVSENDVIAPVEESLPEPSETEVPQIEVSLEGQEQTLPEADAAQEEEVHQQTEEKEEEEEEEEEEKEEEKEKDEDEIKVEATPEQESDLEAEYDNVEIDAGRAEVAASQATSDSRRLSASSGESHSSHGSDTARTDPPPTQSPMSTSPTPPPSLESAPEPVRSSPQAPLNSTADTTTTKTSITNNASPKSQPVSNNNTYNSSGLNLNMSAAEMRAMLARKKKADPRKETVDLKTKYEIIQNM</sequence>
<evidence type="ECO:0000313" key="5">
    <source>
        <dbReference type="Proteomes" id="UP001487740"/>
    </source>
</evidence>
<feature type="compositionally biased region" description="Low complexity" evidence="2">
    <location>
        <begin position="152"/>
        <end position="166"/>
    </location>
</feature>
<evidence type="ECO:0000259" key="3">
    <source>
        <dbReference type="PROSITE" id="PS50106"/>
    </source>
</evidence>
<comment type="caution">
    <text evidence="4">The sequence shown here is derived from an EMBL/GenBank/DDBJ whole genome shotgun (WGS) entry which is preliminary data.</text>
</comment>
<dbReference type="Gene3D" id="2.30.42.10">
    <property type="match status" value="1"/>
</dbReference>
<dbReference type="EMBL" id="JARAKH010000010">
    <property type="protein sequence ID" value="KAK8400458.1"/>
    <property type="molecule type" value="Genomic_DNA"/>
</dbReference>
<dbReference type="PANTHER" id="PTHR14191:SF3">
    <property type="entry name" value="NA(+)_H(+) EXCHANGE REGULATORY COFACTOR-LIKE PROTEIN NRFL-1"/>
    <property type="match status" value="1"/>
</dbReference>
<feature type="region of interest" description="Disordered" evidence="2">
    <location>
        <begin position="117"/>
        <end position="434"/>
    </location>
</feature>
<dbReference type="CDD" id="cd06768">
    <property type="entry name" value="PDZ_NHERF-like"/>
    <property type="match status" value="1"/>
</dbReference>
<dbReference type="GO" id="GO:0016324">
    <property type="term" value="C:apical plasma membrane"/>
    <property type="evidence" value="ECO:0007669"/>
    <property type="project" value="TreeGrafter"/>
</dbReference>
<accession>A0AAW0UMN4</accession>
<evidence type="ECO:0000256" key="2">
    <source>
        <dbReference type="SAM" id="MobiDB-lite"/>
    </source>
</evidence>
<proteinExistence type="predicted"/>